<keyword evidence="3 5" id="KW-1133">Transmembrane helix</keyword>
<keyword evidence="4 5" id="KW-0472">Membrane</keyword>
<evidence type="ECO:0000256" key="4">
    <source>
        <dbReference type="ARBA" id="ARBA00023136"/>
    </source>
</evidence>
<protein>
    <submittedName>
        <fullName evidence="7">S36A1 protein</fullName>
    </submittedName>
</protein>
<feature type="transmembrane region" description="Helical" evidence="5">
    <location>
        <begin position="32"/>
        <end position="49"/>
    </location>
</feature>
<feature type="transmembrane region" description="Helical" evidence="5">
    <location>
        <begin position="55"/>
        <end position="75"/>
    </location>
</feature>
<dbReference type="AlphaFoldDB" id="A0A7K7LWV0"/>
<evidence type="ECO:0000259" key="6">
    <source>
        <dbReference type="Pfam" id="PF01490"/>
    </source>
</evidence>
<comment type="caution">
    <text evidence="7">The sequence shown here is derived from an EMBL/GenBank/DDBJ whole genome shotgun (WGS) entry which is preliminary data.</text>
</comment>
<feature type="transmembrane region" description="Helical" evidence="5">
    <location>
        <begin position="87"/>
        <end position="105"/>
    </location>
</feature>
<gene>
    <name evidence="7" type="primary">Slc36a1</name>
    <name evidence="7" type="ORF">BRAATR_R00567</name>
</gene>
<evidence type="ECO:0000256" key="3">
    <source>
        <dbReference type="ARBA" id="ARBA00022989"/>
    </source>
</evidence>
<feature type="domain" description="Amino acid transporter transmembrane" evidence="6">
    <location>
        <begin position="21"/>
        <end position="111"/>
    </location>
</feature>
<proteinExistence type="predicted"/>
<dbReference type="Pfam" id="PF01490">
    <property type="entry name" value="Aa_trans"/>
    <property type="match status" value="1"/>
</dbReference>
<comment type="subcellular location">
    <subcellularLocation>
        <location evidence="1">Membrane</location>
    </subcellularLocation>
</comment>
<feature type="non-terminal residue" evidence="7">
    <location>
        <position position="111"/>
    </location>
</feature>
<evidence type="ECO:0000256" key="2">
    <source>
        <dbReference type="ARBA" id="ARBA00022692"/>
    </source>
</evidence>
<accession>A0A7K7LWV0</accession>
<keyword evidence="8" id="KW-1185">Reference proteome</keyword>
<sequence length="111" mass="12244">VLPQVVSAANGTTNDCSSNKTVVMTPTMDSRLYMLSILPFVVLLTFIQNLKLLSIFSMLANVAMLVSLIVIYQYIVRDIPDPRNLPLVAAWKTYPLFFGTAIFAFEGIGVV</sequence>
<dbReference type="GO" id="GO:0016020">
    <property type="term" value="C:membrane"/>
    <property type="evidence" value="ECO:0007669"/>
    <property type="project" value="UniProtKB-SubCell"/>
</dbReference>
<feature type="non-terminal residue" evidence="7">
    <location>
        <position position="1"/>
    </location>
</feature>
<evidence type="ECO:0000256" key="1">
    <source>
        <dbReference type="ARBA" id="ARBA00004370"/>
    </source>
</evidence>
<keyword evidence="2 5" id="KW-0812">Transmembrane</keyword>
<dbReference type="EMBL" id="VZSR01000479">
    <property type="protein sequence ID" value="NWZ35059.1"/>
    <property type="molecule type" value="Genomic_DNA"/>
</dbReference>
<evidence type="ECO:0000256" key="5">
    <source>
        <dbReference type="SAM" id="Phobius"/>
    </source>
</evidence>
<evidence type="ECO:0000313" key="7">
    <source>
        <dbReference type="EMBL" id="NWZ35059.1"/>
    </source>
</evidence>
<dbReference type="InterPro" id="IPR013057">
    <property type="entry name" value="AA_transpt_TM"/>
</dbReference>
<name>A0A7K7LWV0_9PASS</name>
<organism evidence="7 8">
    <name type="scientific">Brachypodius melanocephalos</name>
    <name type="common">black-headed bulbul</name>
    <dbReference type="NCBI Taxonomy" id="3235156"/>
    <lineage>
        <taxon>Eukaryota</taxon>
        <taxon>Metazoa</taxon>
        <taxon>Chordata</taxon>
        <taxon>Craniata</taxon>
        <taxon>Vertebrata</taxon>
        <taxon>Euteleostomi</taxon>
        <taxon>Archelosauria</taxon>
        <taxon>Archosauria</taxon>
        <taxon>Dinosauria</taxon>
        <taxon>Saurischia</taxon>
        <taxon>Theropoda</taxon>
        <taxon>Coelurosauria</taxon>
        <taxon>Aves</taxon>
        <taxon>Neognathae</taxon>
        <taxon>Neoaves</taxon>
        <taxon>Telluraves</taxon>
        <taxon>Australaves</taxon>
        <taxon>Passeriformes</taxon>
        <taxon>Sylvioidea</taxon>
        <taxon>Pycnonotidae</taxon>
        <taxon>Brachypodius</taxon>
    </lineage>
</organism>
<reference evidence="7 8" key="1">
    <citation type="submission" date="2019-09" db="EMBL/GenBank/DDBJ databases">
        <title>Bird 10,000 Genomes (B10K) Project - Family phase.</title>
        <authorList>
            <person name="Zhang G."/>
        </authorList>
    </citation>
    <scope>NUCLEOTIDE SEQUENCE [LARGE SCALE GENOMIC DNA]</scope>
    <source>
        <strain evidence="7">OUT-0037</strain>
        <tissue evidence="7">Liver</tissue>
    </source>
</reference>
<dbReference type="Proteomes" id="UP000540762">
    <property type="component" value="Unassembled WGS sequence"/>
</dbReference>
<evidence type="ECO:0000313" key="8">
    <source>
        <dbReference type="Proteomes" id="UP000540762"/>
    </source>
</evidence>